<dbReference type="Pfam" id="PF13515">
    <property type="entry name" value="FUSC_2"/>
    <property type="match status" value="1"/>
</dbReference>
<dbReference type="PANTHER" id="PTHR47804:SF1">
    <property type="entry name" value="DUF2421 DOMAIN-CONTAINING PROTEIN"/>
    <property type="match status" value="1"/>
</dbReference>
<dbReference type="GeneID" id="59336531"/>
<evidence type="ECO:0000256" key="4">
    <source>
        <dbReference type="ARBA" id="ARBA00023136"/>
    </source>
</evidence>
<gene>
    <name evidence="8" type="ORF">HO133_008134</name>
</gene>
<evidence type="ECO:0000256" key="3">
    <source>
        <dbReference type="ARBA" id="ARBA00022989"/>
    </source>
</evidence>
<feature type="region of interest" description="Disordered" evidence="5">
    <location>
        <begin position="46"/>
        <end position="70"/>
    </location>
</feature>
<evidence type="ECO:0000256" key="1">
    <source>
        <dbReference type="ARBA" id="ARBA00004141"/>
    </source>
</evidence>
<dbReference type="GO" id="GO:0016020">
    <property type="term" value="C:membrane"/>
    <property type="evidence" value="ECO:0007669"/>
    <property type="project" value="UniProtKB-SubCell"/>
</dbReference>
<feature type="domain" description="Integral membrane bound transporter" evidence="7">
    <location>
        <begin position="683"/>
        <end position="819"/>
    </location>
</feature>
<dbReference type="EMBL" id="JACCJB010000004">
    <property type="protein sequence ID" value="KAF6228404.1"/>
    <property type="molecule type" value="Genomic_DNA"/>
</dbReference>
<proteinExistence type="predicted"/>
<dbReference type="InterPro" id="IPR049453">
    <property type="entry name" value="Memb_transporter_dom"/>
</dbReference>
<evidence type="ECO:0000256" key="2">
    <source>
        <dbReference type="ARBA" id="ARBA00022692"/>
    </source>
</evidence>
<evidence type="ECO:0000313" key="9">
    <source>
        <dbReference type="Proteomes" id="UP000593566"/>
    </source>
</evidence>
<evidence type="ECO:0000256" key="6">
    <source>
        <dbReference type="SAM" id="Phobius"/>
    </source>
</evidence>
<evidence type="ECO:0000313" key="8">
    <source>
        <dbReference type="EMBL" id="KAF6228404.1"/>
    </source>
</evidence>
<dbReference type="RefSeq" id="XP_037156338.1">
    <property type="nucleotide sequence ID" value="XM_037299002.1"/>
</dbReference>
<dbReference type="PRINTS" id="PR02047">
    <property type="entry name" value="BREFELDNASP4"/>
</dbReference>
<organism evidence="8 9">
    <name type="scientific">Letharia lupina</name>
    <dbReference type="NCBI Taxonomy" id="560253"/>
    <lineage>
        <taxon>Eukaryota</taxon>
        <taxon>Fungi</taxon>
        <taxon>Dikarya</taxon>
        <taxon>Ascomycota</taxon>
        <taxon>Pezizomycotina</taxon>
        <taxon>Lecanoromycetes</taxon>
        <taxon>OSLEUM clade</taxon>
        <taxon>Lecanoromycetidae</taxon>
        <taxon>Lecanorales</taxon>
        <taxon>Lecanorineae</taxon>
        <taxon>Parmeliaceae</taxon>
        <taxon>Letharia</taxon>
    </lineage>
</organism>
<keyword evidence="9" id="KW-1185">Reference proteome</keyword>
<dbReference type="Proteomes" id="UP000593566">
    <property type="component" value="Unassembled WGS sequence"/>
</dbReference>
<feature type="transmembrane region" description="Helical" evidence="6">
    <location>
        <begin position="737"/>
        <end position="755"/>
    </location>
</feature>
<reference evidence="8 9" key="1">
    <citation type="journal article" date="2020" name="Genomics">
        <title>Complete, high-quality genomes from long-read metagenomic sequencing of two wolf lichen thalli reveals enigmatic genome architecture.</title>
        <authorList>
            <person name="McKenzie S.K."/>
            <person name="Walston R.F."/>
            <person name="Allen J.L."/>
        </authorList>
    </citation>
    <scope>NUCLEOTIDE SEQUENCE [LARGE SCALE GENOMIC DNA]</scope>
    <source>
        <strain evidence="8">WasteWater1</strain>
    </source>
</reference>
<feature type="transmembrane region" description="Helical" evidence="6">
    <location>
        <begin position="187"/>
        <end position="210"/>
    </location>
</feature>
<feature type="transmembrane region" description="Helical" evidence="6">
    <location>
        <begin position="691"/>
        <end position="708"/>
    </location>
</feature>
<dbReference type="AlphaFoldDB" id="A0A8H6CRL7"/>
<keyword evidence="2 6" id="KW-0812">Transmembrane</keyword>
<feature type="transmembrane region" description="Helical" evidence="6">
    <location>
        <begin position="158"/>
        <end position="181"/>
    </location>
</feature>
<sequence>MTSNMNGGNVSPIHRQSFRPKRQLRQATLILPKTGRRVKRNVTFGPAPRLGGADVNGSADGQCQVPQRRKHHDLQSGMFSRLSNATTYRMKQAWGFANSKTGRGVFKCSVAYLIGSMATFVPFIAGILGKQDGKHMVATITVYFHPARSKGSMIEAMICAVLAFVYAVFISFSSMGVSILFERTLDMLVLGHIVVLIVFCGGGLGFVGWIKQRLGHPLVNISCSLTSLAIITVLTKEGAVQAAEFSGEKVIQVMIMILMGVFATTAVSFIIWPVSAREELRGDLIQVTDSFGDLLAMITRGFLTGSEEELQQESFRDASDKYKKVFTSLTKNLKEAKYEHYVLGTEKEYQLEARLVNCIQRLAQNIGGLRSAATTQFLLMAQPSVSGSVTPASTIYAPTPKFGYFTSSSSGQTSPSEDHGVLAAIDETPEDASSEECLSPNAFQEDGSVHSVTSPSDIFARFIIQLGPSLKSLAVTLRKLLDELPYAPNGSIAVNAHFRTSLDNAIELYTDSREEALGQLYKTKELTQPRPVEMEADFEEVAASCGYFSFSLLDFANEMRAYLEILDDLKLEIDERPDGKTWNWLKVWRKIGDIKPKRHHDDPERDSLIAQNEESEIPGDFPNPAQRIAAIEVQSAREGPKCSYRLWRALSVFRRDDVKFAIKVGIGAALYALPSFLAASRPFYQHWRGEWGLLSYMLVCAMTIGASNTTGFARFFGTCIGAVCAIISWIASSGNAFLLAFFGWLMALWTAYIIVAQGKGPMGRFIMLTYNLSALYAYSLSAQEVDGDDDEGGARPIITEIALHRVVAVLSGCLWGLIVTRLVWPISAREKFKDGLSILWLRMGLVWKRDPLAMLTEGESPNAYMDLREEFELHRFLSRLENLKSSAASEVDLRGPFPDAAYSRILKSTGAMLDAFHAMNVMIMKNPKATGAEAQILEDTARERTYLSTRISHLLQVLASSMKLEYPLNEALPNTDNARDRLLAKIFRFRKEEKDAAGVTDQDFELLYAYALVTGQLSKEITDVGKEIEKLFGVLNEELLQLQ</sequence>
<evidence type="ECO:0000256" key="5">
    <source>
        <dbReference type="SAM" id="MobiDB-lite"/>
    </source>
</evidence>
<comment type="caution">
    <text evidence="8">The sequence shown here is derived from an EMBL/GenBank/DDBJ whole genome shotgun (WGS) entry which is preliminary data.</text>
</comment>
<keyword evidence="3 6" id="KW-1133">Transmembrane helix</keyword>
<protein>
    <recommendedName>
        <fullName evidence="7">Integral membrane bound transporter domain-containing protein</fullName>
    </recommendedName>
</protein>
<dbReference type="PANTHER" id="PTHR47804">
    <property type="entry name" value="60S RIBOSOMAL PROTEIN L19"/>
    <property type="match status" value="1"/>
</dbReference>
<keyword evidence="4 6" id="KW-0472">Membrane</keyword>
<name>A0A8H6CRL7_9LECA</name>
<feature type="transmembrane region" description="Helical" evidence="6">
    <location>
        <begin position="660"/>
        <end position="679"/>
    </location>
</feature>
<dbReference type="InterPro" id="IPR052430">
    <property type="entry name" value="IVT-Associated"/>
</dbReference>
<accession>A0A8H6CRL7</accession>
<feature type="region of interest" description="Disordered" evidence="5">
    <location>
        <begin position="1"/>
        <end position="22"/>
    </location>
</feature>
<comment type="subcellular location">
    <subcellularLocation>
        <location evidence="1">Membrane</location>
        <topology evidence="1">Multi-pass membrane protein</topology>
    </subcellularLocation>
</comment>
<feature type="transmembrane region" description="Helical" evidence="6">
    <location>
        <begin position="110"/>
        <end position="128"/>
    </location>
</feature>
<dbReference type="InterPro" id="IPR023244">
    <property type="entry name" value="Brefeldin_A-sensitivity_4"/>
</dbReference>
<evidence type="ECO:0000259" key="7">
    <source>
        <dbReference type="Pfam" id="PF13515"/>
    </source>
</evidence>
<feature type="transmembrane region" description="Helical" evidence="6">
    <location>
        <begin position="250"/>
        <end position="272"/>
    </location>
</feature>